<evidence type="ECO:0000313" key="1">
    <source>
        <dbReference type="EMBL" id="MCM6774658.1"/>
    </source>
</evidence>
<dbReference type="Proteomes" id="UP001139157">
    <property type="component" value="Unassembled WGS sequence"/>
</dbReference>
<organism evidence="1 2">
    <name type="scientific">Nocardia pulmonis</name>
    <dbReference type="NCBI Taxonomy" id="2951408"/>
    <lineage>
        <taxon>Bacteria</taxon>
        <taxon>Bacillati</taxon>
        <taxon>Actinomycetota</taxon>
        <taxon>Actinomycetes</taxon>
        <taxon>Mycobacteriales</taxon>
        <taxon>Nocardiaceae</taxon>
        <taxon>Nocardia</taxon>
    </lineage>
</organism>
<accession>A0A9X2EAR4</accession>
<keyword evidence="2" id="KW-1185">Reference proteome</keyword>
<sequence>MQADLEGAAQIARTAAGFDWTWTRDDVERFASELGWHVAEVRELGATLTTNLSVDRPVVNVHFGGNYFSAADEAVEDFSIYVSDVAPTGDAAPIEVLAVLSDLATRVEVELGESELDGADLDSMFRWDFDRVVVTLSATRYAVRLKLINPEYQNWLGSAADDDY</sequence>
<dbReference type="AlphaFoldDB" id="A0A9X2EAR4"/>
<name>A0A9X2EAR4_9NOCA</name>
<dbReference type="InterPro" id="IPR046268">
    <property type="entry name" value="DUF6301"/>
</dbReference>
<dbReference type="Pfam" id="PF19818">
    <property type="entry name" value="DUF6301"/>
    <property type="match status" value="1"/>
</dbReference>
<dbReference type="RefSeq" id="WP_251912464.1">
    <property type="nucleotide sequence ID" value="NZ_JAMRXG010000005.1"/>
</dbReference>
<evidence type="ECO:0000313" key="2">
    <source>
        <dbReference type="Proteomes" id="UP001139157"/>
    </source>
</evidence>
<gene>
    <name evidence="1" type="ORF">NDR86_14365</name>
</gene>
<dbReference type="EMBL" id="JAMRXG010000005">
    <property type="protein sequence ID" value="MCM6774658.1"/>
    <property type="molecule type" value="Genomic_DNA"/>
</dbReference>
<comment type="caution">
    <text evidence="1">The sequence shown here is derived from an EMBL/GenBank/DDBJ whole genome shotgun (WGS) entry which is preliminary data.</text>
</comment>
<proteinExistence type="predicted"/>
<reference evidence="1" key="1">
    <citation type="submission" date="2022-06" db="EMBL/GenBank/DDBJ databases">
        <title>Novel species in genus nocardia.</title>
        <authorList>
            <person name="Li F."/>
        </authorList>
    </citation>
    <scope>NUCLEOTIDE SEQUENCE</scope>
    <source>
        <strain evidence="1">CDC141</strain>
    </source>
</reference>
<protein>
    <submittedName>
        <fullName evidence="1">DUF6301 family protein</fullName>
    </submittedName>
</protein>